<dbReference type="OrthoDB" id="735913at2759"/>
<protein>
    <submittedName>
        <fullName evidence="1">Uncharacterized protein</fullName>
    </submittedName>
</protein>
<dbReference type="Proteomes" id="UP000729402">
    <property type="component" value="Unassembled WGS sequence"/>
</dbReference>
<reference evidence="1" key="2">
    <citation type="submission" date="2021-02" db="EMBL/GenBank/DDBJ databases">
        <authorList>
            <person name="Kimball J.A."/>
            <person name="Haas M.W."/>
            <person name="Macchietto M."/>
            <person name="Kono T."/>
            <person name="Duquette J."/>
            <person name="Shao M."/>
        </authorList>
    </citation>
    <scope>NUCLEOTIDE SEQUENCE</scope>
    <source>
        <tissue evidence="1">Fresh leaf tissue</tissue>
    </source>
</reference>
<gene>
    <name evidence="1" type="ORF">GUJ93_ZPchr0006g41766</name>
</gene>
<dbReference type="PANTHER" id="PTHR36067:SF1">
    <property type="entry name" value="EXPRESSED PROTEIN"/>
    <property type="match status" value="1"/>
</dbReference>
<keyword evidence="2" id="KW-1185">Reference proteome</keyword>
<evidence type="ECO:0000313" key="2">
    <source>
        <dbReference type="Proteomes" id="UP000729402"/>
    </source>
</evidence>
<evidence type="ECO:0000313" key="1">
    <source>
        <dbReference type="EMBL" id="KAG8073650.1"/>
    </source>
</evidence>
<name>A0A8J5VNG2_ZIZPA</name>
<dbReference type="PANTHER" id="PTHR36067">
    <property type="entry name" value="EXPRESSED PROTEIN"/>
    <property type="match status" value="1"/>
</dbReference>
<sequence length="85" mass="8866">MADIALLVTEEYFERKLRRGSGEVDAAATGRRNFGAVITVWSSWMESASAAAAAAAGVKVNVARLSVDEPRTGPAMAASDGFFSA</sequence>
<comment type="caution">
    <text evidence="1">The sequence shown here is derived from an EMBL/GenBank/DDBJ whole genome shotgun (WGS) entry which is preliminary data.</text>
</comment>
<dbReference type="AlphaFoldDB" id="A0A8J5VNG2"/>
<reference evidence="1" key="1">
    <citation type="journal article" date="2021" name="bioRxiv">
        <title>Whole Genome Assembly and Annotation of Northern Wild Rice, Zizania palustris L., Supports a Whole Genome Duplication in the Zizania Genus.</title>
        <authorList>
            <person name="Haas M."/>
            <person name="Kono T."/>
            <person name="Macchietto M."/>
            <person name="Millas R."/>
            <person name="McGilp L."/>
            <person name="Shao M."/>
            <person name="Duquette J."/>
            <person name="Hirsch C.N."/>
            <person name="Kimball J."/>
        </authorList>
    </citation>
    <scope>NUCLEOTIDE SEQUENCE</scope>
    <source>
        <tissue evidence="1">Fresh leaf tissue</tissue>
    </source>
</reference>
<organism evidence="1 2">
    <name type="scientific">Zizania palustris</name>
    <name type="common">Northern wild rice</name>
    <dbReference type="NCBI Taxonomy" id="103762"/>
    <lineage>
        <taxon>Eukaryota</taxon>
        <taxon>Viridiplantae</taxon>
        <taxon>Streptophyta</taxon>
        <taxon>Embryophyta</taxon>
        <taxon>Tracheophyta</taxon>
        <taxon>Spermatophyta</taxon>
        <taxon>Magnoliopsida</taxon>
        <taxon>Liliopsida</taxon>
        <taxon>Poales</taxon>
        <taxon>Poaceae</taxon>
        <taxon>BOP clade</taxon>
        <taxon>Oryzoideae</taxon>
        <taxon>Oryzeae</taxon>
        <taxon>Zizaniinae</taxon>
        <taxon>Zizania</taxon>
    </lineage>
</organism>
<proteinExistence type="predicted"/>
<accession>A0A8J5VNG2</accession>
<dbReference type="EMBL" id="JAAALK010000283">
    <property type="protein sequence ID" value="KAG8073650.1"/>
    <property type="molecule type" value="Genomic_DNA"/>
</dbReference>